<dbReference type="GO" id="GO:0016887">
    <property type="term" value="F:ATP hydrolysis activity"/>
    <property type="evidence" value="ECO:0007669"/>
    <property type="project" value="InterPro"/>
</dbReference>
<keyword evidence="13" id="KW-1185">Reference proteome</keyword>
<dbReference type="Proteomes" id="UP000659047">
    <property type="component" value="Unassembled WGS sequence"/>
</dbReference>
<dbReference type="PROSITE" id="PS50929">
    <property type="entry name" value="ABC_TM1F"/>
    <property type="match status" value="1"/>
</dbReference>
<evidence type="ECO:0000256" key="6">
    <source>
        <dbReference type="ARBA" id="ARBA00022840"/>
    </source>
</evidence>
<dbReference type="GO" id="GO:0005886">
    <property type="term" value="C:plasma membrane"/>
    <property type="evidence" value="ECO:0007669"/>
    <property type="project" value="UniProtKB-SubCell"/>
</dbReference>
<dbReference type="EMBL" id="JAEPBH010000034">
    <property type="protein sequence ID" value="MBK4716244.1"/>
    <property type="molecule type" value="Genomic_DNA"/>
</dbReference>
<dbReference type="GO" id="GO:0140359">
    <property type="term" value="F:ABC-type transporter activity"/>
    <property type="evidence" value="ECO:0007669"/>
    <property type="project" value="InterPro"/>
</dbReference>
<keyword evidence="6 12" id="KW-0067">ATP-binding</keyword>
<dbReference type="InterPro" id="IPR017871">
    <property type="entry name" value="ABC_transporter-like_CS"/>
</dbReference>
<protein>
    <submittedName>
        <fullName evidence="12">ABC transporter ATP-binding protein</fullName>
    </submittedName>
</protein>
<dbReference type="InterPro" id="IPR003593">
    <property type="entry name" value="AAA+_ATPase"/>
</dbReference>
<dbReference type="GO" id="GO:0034040">
    <property type="term" value="F:ATPase-coupled lipid transmembrane transporter activity"/>
    <property type="evidence" value="ECO:0007669"/>
    <property type="project" value="TreeGrafter"/>
</dbReference>
<dbReference type="SUPFAM" id="SSF90123">
    <property type="entry name" value="ABC transporter transmembrane region"/>
    <property type="match status" value="1"/>
</dbReference>
<dbReference type="InterPro" id="IPR003439">
    <property type="entry name" value="ABC_transporter-like_ATP-bd"/>
</dbReference>
<gene>
    <name evidence="12" type="ORF">JJB97_13090</name>
</gene>
<dbReference type="InterPro" id="IPR036640">
    <property type="entry name" value="ABC1_TM_sf"/>
</dbReference>
<name>A0A8K0V2F8_9ENTR</name>
<keyword evidence="4 9" id="KW-0812">Transmembrane</keyword>
<dbReference type="Gene3D" id="3.40.50.300">
    <property type="entry name" value="P-loop containing nucleotide triphosphate hydrolases"/>
    <property type="match status" value="1"/>
</dbReference>
<evidence type="ECO:0000313" key="12">
    <source>
        <dbReference type="EMBL" id="MBK4716244.1"/>
    </source>
</evidence>
<evidence type="ECO:0000256" key="1">
    <source>
        <dbReference type="ARBA" id="ARBA00004651"/>
    </source>
</evidence>
<dbReference type="PROSITE" id="PS50893">
    <property type="entry name" value="ABC_TRANSPORTER_2"/>
    <property type="match status" value="1"/>
</dbReference>
<feature type="domain" description="ABC transmembrane type-1" evidence="11">
    <location>
        <begin position="27"/>
        <end position="322"/>
    </location>
</feature>
<dbReference type="AlphaFoldDB" id="A0A8K0V2F8"/>
<sequence length="598" mass="65373">MAVDSHASVLRTFWPWIRQQKGTIGCSFLFLLLASVIRLLEPWPLAFAIDVVMGDIHDNTLLRGLTTGTLATQTLLWLCAAAVIVIATLRAIAGYVSTVGMALAGSRVLSAIRRDLFAHLLCLPLSFHQRSRTGDLTMRLINDIGMMREATVTAIMPLLSSMVIFAGMLGIMFFLDWSLTLLTLLPMPLLALATLRSGRKIRDVSRTQRKREGNLAARAAEYMTGIATLQAMSLEKAATDNFNGSDAQSLHQNVRAKRLAAGLERQVDMLIAVVTALVLVLGAKSVLNNNMSAGELLVFISYMKNAFRPVREFAKYSSRLAKASAAGERIIELMRIPVGIERNKGQLRLSQAAQDITFERVCFTYETPEKPALHEINFHIPAGQTLAITGPSGAGKSTLSQLLLRLYDPISGRIMLGGEDLRDYDLDSLRGRIGYLPQESLLFGVTVRENIALGAGREVSDSEVIAAATLANAHEFILRLPQGYDTLLSERGMSLSGGQRQRIAIARAAIRNSAFLLLDEPGVGLDSKNERAVTDALARLMRGKTSIIITHNLALAAKADRILMLESGRIVEQGNHKTLMAQQGRYCELWNIQKGVAA</sequence>
<proteinExistence type="predicted"/>
<keyword evidence="8 9" id="KW-0472">Membrane</keyword>
<evidence type="ECO:0000256" key="9">
    <source>
        <dbReference type="SAM" id="Phobius"/>
    </source>
</evidence>
<dbReference type="Pfam" id="PF00005">
    <property type="entry name" value="ABC_tran"/>
    <property type="match status" value="1"/>
</dbReference>
<feature type="transmembrane region" description="Helical" evidence="9">
    <location>
        <begin position="150"/>
        <end position="171"/>
    </location>
</feature>
<evidence type="ECO:0000256" key="3">
    <source>
        <dbReference type="ARBA" id="ARBA00022475"/>
    </source>
</evidence>
<evidence type="ECO:0000313" key="13">
    <source>
        <dbReference type="Proteomes" id="UP000659047"/>
    </source>
</evidence>
<evidence type="ECO:0000256" key="4">
    <source>
        <dbReference type="ARBA" id="ARBA00022692"/>
    </source>
</evidence>
<comment type="caution">
    <text evidence="12">The sequence shown here is derived from an EMBL/GenBank/DDBJ whole genome shotgun (WGS) entry which is preliminary data.</text>
</comment>
<evidence type="ECO:0000256" key="8">
    <source>
        <dbReference type="ARBA" id="ARBA00023136"/>
    </source>
</evidence>
<accession>A0A8K0V2F8</accession>
<evidence type="ECO:0000259" key="10">
    <source>
        <dbReference type="PROSITE" id="PS50893"/>
    </source>
</evidence>
<dbReference type="SMART" id="SM00382">
    <property type="entry name" value="AAA"/>
    <property type="match status" value="1"/>
</dbReference>
<organism evidence="12 13">
    <name type="scientific">Tenebrionibacter intestinalis</name>
    <dbReference type="NCBI Taxonomy" id="2799638"/>
    <lineage>
        <taxon>Bacteria</taxon>
        <taxon>Pseudomonadati</taxon>
        <taxon>Pseudomonadota</taxon>
        <taxon>Gammaproteobacteria</taxon>
        <taxon>Enterobacterales</taxon>
        <taxon>Enterobacteriaceae</taxon>
        <taxon>Tenebrionibacter/Tenebrionicola group</taxon>
        <taxon>Tenebrionibacter</taxon>
    </lineage>
</organism>
<dbReference type="PANTHER" id="PTHR24221">
    <property type="entry name" value="ATP-BINDING CASSETTE SUB-FAMILY B"/>
    <property type="match status" value="1"/>
</dbReference>
<dbReference type="InterPro" id="IPR027417">
    <property type="entry name" value="P-loop_NTPase"/>
</dbReference>
<reference evidence="12" key="1">
    <citation type="submission" date="2021-01" db="EMBL/GenBank/DDBJ databases">
        <title>Intestinitalea alba gen. nov., sp. nov., a novel genus of the family Enterobacteriaceae, isolated from the gut of the plastic-eating mealworm Tenebrio molitor L.</title>
        <authorList>
            <person name="Yang Y."/>
        </authorList>
    </citation>
    <scope>NUCLEOTIDE SEQUENCE</scope>
    <source>
        <strain evidence="12">BIT-L3</strain>
    </source>
</reference>
<dbReference type="InterPro" id="IPR011527">
    <property type="entry name" value="ABC1_TM_dom"/>
</dbReference>
<keyword evidence="5" id="KW-0547">Nucleotide-binding</keyword>
<keyword evidence="2" id="KW-0813">Transport</keyword>
<feature type="transmembrane region" description="Helical" evidence="9">
    <location>
        <begin position="21"/>
        <end position="40"/>
    </location>
</feature>
<evidence type="ECO:0000256" key="5">
    <source>
        <dbReference type="ARBA" id="ARBA00022741"/>
    </source>
</evidence>
<comment type="subcellular location">
    <subcellularLocation>
        <location evidence="1">Cell membrane</location>
        <topology evidence="1">Multi-pass membrane protein</topology>
    </subcellularLocation>
</comment>
<keyword evidence="7 9" id="KW-1133">Transmembrane helix</keyword>
<dbReference type="Gene3D" id="1.20.1560.10">
    <property type="entry name" value="ABC transporter type 1, transmembrane domain"/>
    <property type="match status" value="1"/>
</dbReference>
<dbReference type="GO" id="GO:0005524">
    <property type="term" value="F:ATP binding"/>
    <property type="evidence" value="ECO:0007669"/>
    <property type="project" value="UniProtKB-KW"/>
</dbReference>
<keyword evidence="3" id="KW-1003">Cell membrane</keyword>
<dbReference type="PROSITE" id="PS00211">
    <property type="entry name" value="ABC_TRANSPORTER_1"/>
    <property type="match status" value="1"/>
</dbReference>
<dbReference type="RefSeq" id="WP_238714449.1">
    <property type="nucleotide sequence ID" value="NZ_JAEPBH010000034.1"/>
</dbReference>
<feature type="domain" description="ABC transporter" evidence="10">
    <location>
        <begin position="356"/>
        <end position="592"/>
    </location>
</feature>
<dbReference type="SUPFAM" id="SSF52540">
    <property type="entry name" value="P-loop containing nucleoside triphosphate hydrolases"/>
    <property type="match status" value="1"/>
</dbReference>
<dbReference type="CDD" id="cd18564">
    <property type="entry name" value="ABC_6TM_exporter_like"/>
    <property type="match status" value="1"/>
</dbReference>
<feature type="transmembrane region" description="Helical" evidence="9">
    <location>
        <begin position="75"/>
        <end position="104"/>
    </location>
</feature>
<dbReference type="InterPro" id="IPR039421">
    <property type="entry name" value="Type_1_exporter"/>
</dbReference>
<dbReference type="FunFam" id="3.40.50.300:FF:000221">
    <property type="entry name" value="Multidrug ABC transporter ATP-binding protein"/>
    <property type="match status" value="1"/>
</dbReference>
<evidence type="ECO:0000256" key="7">
    <source>
        <dbReference type="ARBA" id="ARBA00022989"/>
    </source>
</evidence>
<dbReference type="PANTHER" id="PTHR24221:SF468">
    <property type="entry name" value="ABC TRANSPORTER"/>
    <property type="match status" value="1"/>
</dbReference>
<dbReference type="Pfam" id="PF00664">
    <property type="entry name" value="ABC_membrane"/>
    <property type="match status" value="1"/>
</dbReference>
<evidence type="ECO:0000259" key="11">
    <source>
        <dbReference type="PROSITE" id="PS50929"/>
    </source>
</evidence>
<evidence type="ECO:0000256" key="2">
    <source>
        <dbReference type="ARBA" id="ARBA00022448"/>
    </source>
</evidence>